<reference evidence="1" key="1">
    <citation type="submission" date="2022-03" db="EMBL/GenBank/DDBJ databases">
        <authorList>
            <person name="Martin C."/>
        </authorList>
    </citation>
    <scope>NUCLEOTIDE SEQUENCE</scope>
</reference>
<accession>A0A8J1TTH3</accession>
<dbReference type="EMBL" id="CAIIXF020000007">
    <property type="protein sequence ID" value="CAH1790011.1"/>
    <property type="molecule type" value="Genomic_DNA"/>
</dbReference>
<evidence type="ECO:0000313" key="2">
    <source>
        <dbReference type="Proteomes" id="UP000749559"/>
    </source>
</evidence>
<proteinExistence type="predicted"/>
<gene>
    <name evidence="1" type="ORF">OFUS_LOCUS15276</name>
</gene>
<name>A0A8J1TTH3_OWEFU</name>
<dbReference type="OrthoDB" id="6133707at2759"/>
<comment type="caution">
    <text evidence="1">The sequence shown here is derived from an EMBL/GenBank/DDBJ whole genome shotgun (WGS) entry which is preliminary data.</text>
</comment>
<sequence length="495" mass="55841">MNVARSIPCFRRICWNASTYMRFGSTRVPQRNLDTLLTSWTKHSIPACLLSQTYCFTNPYVSVGARSINVATVRKSKMQKYHKTSPNPGPIEPLPEIAALSDGTKISIDYLKETDLIHVYSMFKGAADAGDGYAHEEFSDIEVFKKMVSRDHYFSMVDVTNGVIIGVFSVHSTRLTRSSKAVFAAGNAVIDHRYRNKNCHFVMTLLHAKFSHFLGYQGLLFETFETNKAILRNAEKVDAKLIGYIPNSAYFPSHGWVNSIMMYSAFGNKSHPDDSKYALSMDQIEQMGLNKTLAPRGCLEPWTNTISSLPRRFTVKDGREFTARYVDKTEYFEVFNMIKDAADNGVGFGIDEFPTFEYFMDSMSRGHIFCITENTSNDIVGMFTCIPSKYSRTQMSQFAAGPSIMKHGYRGIGIYGNIRDMSEDLAKELGYQGILGDMLEINQPIIDSYERYGYKLVAKIPRSSFVKGKGWVAAVAFYKPFSSDGKHDTRPTSKL</sequence>
<dbReference type="InterPro" id="IPR016181">
    <property type="entry name" value="Acyl_CoA_acyltransferase"/>
</dbReference>
<evidence type="ECO:0000313" key="1">
    <source>
        <dbReference type="EMBL" id="CAH1790011.1"/>
    </source>
</evidence>
<protein>
    <submittedName>
        <fullName evidence="1">Uncharacterized protein</fullName>
    </submittedName>
</protein>
<dbReference type="AlphaFoldDB" id="A0A8J1TTH3"/>
<keyword evidence="2" id="KW-1185">Reference proteome</keyword>
<dbReference type="Proteomes" id="UP000749559">
    <property type="component" value="Unassembled WGS sequence"/>
</dbReference>
<organism evidence="1 2">
    <name type="scientific">Owenia fusiformis</name>
    <name type="common">Polychaete worm</name>
    <dbReference type="NCBI Taxonomy" id="6347"/>
    <lineage>
        <taxon>Eukaryota</taxon>
        <taxon>Metazoa</taxon>
        <taxon>Spiralia</taxon>
        <taxon>Lophotrochozoa</taxon>
        <taxon>Annelida</taxon>
        <taxon>Polychaeta</taxon>
        <taxon>Sedentaria</taxon>
        <taxon>Canalipalpata</taxon>
        <taxon>Sabellida</taxon>
        <taxon>Oweniida</taxon>
        <taxon>Oweniidae</taxon>
        <taxon>Owenia</taxon>
    </lineage>
</organism>
<dbReference type="SUPFAM" id="SSF55729">
    <property type="entry name" value="Acyl-CoA N-acyltransferases (Nat)"/>
    <property type="match status" value="2"/>
</dbReference>
<dbReference type="Gene3D" id="3.40.630.30">
    <property type="match status" value="2"/>
</dbReference>